<evidence type="ECO:0000313" key="1">
    <source>
        <dbReference type="EMBL" id="GMF40970.1"/>
    </source>
</evidence>
<protein>
    <submittedName>
        <fullName evidence="1">Unnamed protein product</fullName>
    </submittedName>
</protein>
<organism evidence="1 2">
    <name type="scientific">Phytophthora fragariaefolia</name>
    <dbReference type="NCBI Taxonomy" id="1490495"/>
    <lineage>
        <taxon>Eukaryota</taxon>
        <taxon>Sar</taxon>
        <taxon>Stramenopiles</taxon>
        <taxon>Oomycota</taxon>
        <taxon>Peronosporomycetes</taxon>
        <taxon>Peronosporales</taxon>
        <taxon>Peronosporaceae</taxon>
        <taxon>Phytophthora</taxon>
    </lineage>
</organism>
<accession>A0A9W6XLF9</accession>
<name>A0A9W6XLF9_9STRA</name>
<evidence type="ECO:0000313" key="2">
    <source>
        <dbReference type="Proteomes" id="UP001165121"/>
    </source>
</evidence>
<gene>
    <name evidence="1" type="ORF">Pfra01_001277200</name>
</gene>
<dbReference type="OrthoDB" id="116917at2759"/>
<keyword evidence="2" id="KW-1185">Reference proteome</keyword>
<proteinExistence type="predicted"/>
<dbReference type="Proteomes" id="UP001165121">
    <property type="component" value="Unassembled WGS sequence"/>
</dbReference>
<comment type="caution">
    <text evidence="1">The sequence shown here is derived from an EMBL/GenBank/DDBJ whole genome shotgun (WGS) entry which is preliminary data.</text>
</comment>
<dbReference type="AlphaFoldDB" id="A0A9W6XLF9"/>
<reference evidence="1" key="1">
    <citation type="submission" date="2023-04" db="EMBL/GenBank/DDBJ databases">
        <title>Phytophthora fragariaefolia NBRC 109709.</title>
        <authorList>
            <person name="Ichikawa N."/>
            <person name="Sato H."/>
            <person name="Tonouchi N."/>
        </authorList>
    </citation>
    <scope>NUCLEOTIDE SEQUENCE</scope>
    <source>
        <strain evidence="1">NBRC 109709</strain>
    </source>
</reference>
<dbReference type="EMBL" id="BSXT01001294">
    <property type="protein sequence ID" value="GMF40970.1"/>
    <property type="molecule type" value="Genomic_DNA"/>
</dbReference>
<sequence length="190" mass="20732">MMSTESANELKRLAGDLESYLDSKGFQNTSLDGIYLPQASPTTSLTRDMSRLIISAEVPMLPKSFTQGFGDVNSSPGFSFGMPLPTGSSIFPPAAKTNSDGDKFQKLNEFESRLFYAITIHAVVPLLQSLCDVGDLARRMQDYVSSHPKVTASTTHIFCDNTGDKRMKYVRLVKHLTKAAAALKSIPSCV</sequence>